<reference evidence="2" key="2">
    <citation type="submission" date="2008-12" db="EMBL/GenBank/DDBJ databases">
        <title>Improved gene annotation of the rice (Oryza sativa) genomes.</title>
        <authorList>
            <person name="Wang J."/>
            <person name="Li R."/>
            <person name="Fan W."/>
            <person name="Huang Q."/>
            <person name="Zhang J."/>
            <person name="Zhou Y."/>
            <person name="Hu Y."/>
            <person name="Zi S."/>
            <person name="Li J."/>
            <person name="Ni P."/>
            <person name="Zheng H."/>
            <person name="Zhang Y."/>
            <person name="Zhao M."/>
            <person name="Hao Q."/>
            <person name="McDermott J."/>
            <person name="Samudrala R."/>
            <person name="Kristiansen K."/>
            <person name="Wong G.K.-S."/>
        </authorList>
    </citation>
    <scope>NUCLEOTIDE SEQUENCE</scope>
</reference>
<proteinExistence type="predicted"/>
<evidence type="ECO:0000313" key="2">
    <source>
        <dbReference type="EMBL" id="EEE59774.1"/>
    </source>
</evidence>
<feature type="region of interest" description="Disordered" evidence="1">
    <location>
        <begin position="229"/>
        <end position="250"/>
    </location>
</feature>
<organism evidence="2">
    <name type="scientific">Oryza sativa subsp. japonica</name>
    <name type="common">Rice</name>
    <dbReference type="NCBI Taxonomy" id="39947"/>
    <lineage>
        <taxon>Eukaryota</taxon>
        <taxon>Viridiplantae</taxon>
        <taxon>Streptophyta</taxon>
        <taxon>Embryophyta</taxon>
        <taxon>Tracheophyta</taxon>
        <taxon>Spermatophyta</taxon>
        <taxon>Magnoliopsida</taxon>
        <taxon>Liliopsida</taxon>
        <taxon>Poales</taxon>
        <taxon>Poaceae</taxon>
        <taxon>BOP clade</taxon>
        <taxon>Oryzoideae</taxon>
        <taxon>Oryzeae</taxon>
        <taxon>Oryzinae</taxon>
        <taxon>Oryza</taxon>
        <taxon>Oryza sativa</taxon>
    </lineage>
</organism>
<evidence type="ECO:0000256" key="1">
    <source>
        <dbReference type="SAM" id="MobiDB-lite"/>
    </source>
</evidence>
<dbReference type="EMBL" id="CM000140">
    <property type="protein sequence ID" value="EEE59774.1"/>
    <property type="molecule type" value="Genomic_DNA"/>
</dbReference>
<accession>B9FAU0</accession>
<feature type="compositionally biased region" description="Acidic residues" evidence="1">
    <location>
        <begin position="240"/>
        <end position="250"/>
    </location>
</feature>
<protein>
    <submittedName>
        <fullName evidence="2">Uncharacterized protein</fullName>
    </submittedName>
</protein>
<dbReference type="Proteomes" id="UP000007752">
    <property type="component" value="Chromosome 3"/>
</dbReference>
<reference evidence="2" key="1">
    <citation type="journal article" date="2005" name="PLoS Biol.">
        <title>The genomes of Oryza sativa: a history of duplications.</title>
        <authorList>
            <person name="Yu J."/>
            <person name="Wang J."/>
            <person name="Lin W."/>
            <person name="Li S."/>
            <person name="Li H."/>
            <person name="Zhou J."/>
            <person name="Ni P."/>
            <person name="Dong W."/>
            <person name="Hu S."/>
            <person name="Zeng C."/>
            <person name="Zhang J."/>
            <person name="Zhang Y."/>
            <person name="Li R."/>
            <person name="Xu Z."/>
            <person name="Li S."/>
            <person name="Li X."/>
            <person name="Zheng H."/>
            <person name="Cong L."/>
            <person name="Lin L."/>
            <person name="Yin J."/>
            <person name="Geng J."/>
            <person name="Li G."/>
            <person name="Shi J."/>
            <person name="Liu J."/>
            <person name="Lv H."/>
            <person name="Li J."/>
            <person name="Wang J."/>
            <person name="Deng Y."/>
            <person name="Ran L."/>
            <person name="Shi X."/>
            <person name="Wang X."/>
            <person name="Wu Q."/>
            <person name="Li C."/>
            <person name="Ren X."/>
            <person name="Wang J."/>
            <person name="Wang X."/>
            <person name="Li D."/>
            <person name="Liu D."/>
            <person name="Zhang X."/>
            <person name="Ji Z."/>
            <person name="Zhao W."/>
            <person name="Sun Y."/>
            <person name="Zhang Z."/>
            <person name="Bao J."/>
            <person name="Han Y."/>
            <person name="Dong L."/>
            <person name="Ji J."/>
            <person name="Chen P."/>
            <person name="Wu S."/>
            <person name="Liu J."/>
            <person name="Xiao Y."/>
            <person name="Bu D."/>
            <person name="Tan J."/>
            <person name="Yang L."/>
            <person name="Ye C."/>
            <person name="Zhang J."/>
            <person name="Xu J."/>
            <person name="Zhou Y."/>
            <person name="Yu Y."/>
            <person name="Zhang B."/>
            <person name="Zhuang S."/>
            <person name="Wei H."/>
            <person name="Liu B."/>
            <person name="Lei M."/>
            <person name="Yu H."/>
            <person name="Li Y."/>
            <person name="Xu H."/>
            <person name="Wei S."/>
            <person name="He X."/>
            <person name="Fang L."/>
            <person name="Zhang Z."/>
            <person name="Zhang Y."/>
            <person name="Huang X."/>
            <person name="Su Z."/>
            <person name="Tong W."/>
            <person name="Li J."/>
            <person name="Tong Z."/>
            <person name="Li S."/>
            <person name="Ye J."/>
            <person name="Wang L."/>
            <person name="Fang L."/>
            <person name="Lei T."/>
            <person name="Chen C."/>
            <person name="Chen H."/>
            <person name="Xu Z."/>
            <person name="Li H."/>
            <person name="Huang H."/>
            <person name="Zhang F."/>
            <person name="Xu H."/>
            <person name="Li N."/>
            <person name="Zhao C."/>
            <person name="Li S."/>
            <person name="Dong L."/>
            <person name="Huang Y."/>
            <person name="Li L."/>
            <person name="Xi Y."/>
            <person name="Qi Q."/>
            <person name="Li W."/>
            <person name="Zhang B."/>
            <person name="Hu W."/>
            <person name="Zhang Y."/>
            <person name="Tian X."/>
            <person name="Jiao Y."/>
            <person name="Liang X."/>
            <person name="Jin J."/>
            <person name="Gao L."/>
            <person name="Zheng W."/>
            <person name="Hao B."/>
            <person name="Liu S."/>
            <person name="Wang W."/>
            <person name="Yuan L."/>
            <person name="Cao M."/>
            <person name="McDermott J."/>
            <person name="Samudrala R."/>
            <person name="Wang J."/>
            <person name="Wong G.K."/>
            <person name="Yang H."/>
        </authorList>
    </citation>
    <scope>NUCLEOTIDE SEQUENCE [LARGE SCALE GENOMIC DNA]</scope>
</reference>
<feature type="region of interest" description="Disordered" evidence="1">
    <location>
        <begin position="1"/>
        <end position="43"/>
    </location>
</feature>
<sequence>MRDPTKLPAPSLPPSSSSPRISPHSTPVSLTSATPSGVHRPPGCGRLDTVGEGSELLDPIPEVAPVEGFGSVAAFVAATEHFMVFIQETRAKAEEACRLAVLMQKAAAAAAGGGSDVAVALEICKKAAAATAAVGGGSSDAAATSEVCKVTNVMHKEVAAPTDLIQEGAAEEEAYQPQPPILIPALIARDFGGNMRGLTQSTMLANDSDHMTLFEKKASVGQIGIEEMRGKAKDVSSEEGSSEEMEASDDDVSMVIGGDAQDPYDDSGIEELVQDQGALEKLVKEFLECFKRTESIQQRISSPIAQHTKPTKLANPNSLLRIPKGITESPSPPISHGAVGASRLAESPLSTFGNGMVFRHGEVGCAVRALGTSSWEELAGCSDGRAATHRWGTSSLAGTTTAVRQGPCRSRGQQLRKLQRCLQQACNL</sequence>
<dbReference type="AlphaFoldDB" id="B9FAU0"/>
<feature type="compositionally biased region" description="Low complexity" evidence="1">
    <location>
        <begin position="14"/>
        <end position="27"/>
    </location>
</feature>
<gene>
    <name evidence="2" type="ORF">OsJ_12278</name>
</gene>
<name>B9FAU0_ORYSJ</name>